<feature type="chain" id="PRO_5013337517" evidence="1">
    <location>
        <begin position="32"/>
        <end position="418"/>
    </location>
</feature>
<feature type="signal peptide" evidence="1">
    <location>
        <begin position="1"/>
        <end position="31"/>
    </location>
</feature>
<organism evidence="3 4">
    <name type="scientific">Xenorhabdus innexi</name>
    <dbReference type="NCBI Taxonomy" id="290109"/>
    <lineage>
        <taxon>Bacteria</taxon>
        <taxon>Pseudomonadati</taxon>
        <taxon>Pseudomonadota</taxon>
        <taxon>Gammaproteobacteria</taxon>
        <taxon>Enterobacterales</taxon>
        <taxon>Morganellaceae</taxon>
        <taxon>Xenorhabdus</taxon>
    </lineage>
</organism>
<protein>
    <submittedName>
        <fullName evidence="2">Alpha-clostripain</fullName>
    </submittedName>
</protein>
<dbReference type="Gene3D" id="3.40.50.11970">
    <property type="match status" value="1"/>
</dbReference>
<dbReference type="Pfam" id="PF03415">
    <property type="entry name" value="Peptidase_C11"/>
    <property type="match status" value="1"/>
</dbReference>
<dbReference type="EMBL" id="FTLG01000080">
    <property type="protein sequence ID" value="SIP72953.1"/>
    <property type="molecule type" value="Genomic_DNA"/>
</dbReference>
<dbReference type="RefSeq" id="WP_169923523.1">
    <property type="nucleotide sequence ID" value="NZ_CAWNQC010000270.1"/>
</dbReference>
<dbReference type="EMBL" id="NIBU01000007">
    <property type="protein sequence ID" value="PHM37562.1"/>
    <property type="molecule type" value="Genomic_DNA"/>
</dbReference>
<dbReference type="Proteomes" id="UP000224871">
    <property type="component" value="Unassembled WGS sequence"/>
</dbReference>
<sequence length="418" mass="47875">MSKFSLKNNTFHMILFLFSFSVSLSMKVSHASPRTNDINTLFIYMTGGDMESDFKMATDDLQEILSAKKPDNLNIIIQTGGALKWHSSKIKNHYIQRWEVVNHELELIDQLPNENMDSSDTLSSFIKWGLKSFPSDSYYIFFWGHGLGAAGGYGGDENYGNKKMSIGNMALAFKNSSMKQSKFEIIGFDNCKMANLETAYVLKSYGKYLVGSVDYTHKNGWNYKDIVESFNLYSSPEAISSKILSSYIEQSITQSDASDDIQGSVINLKKINDVAEVVDDIFHKLSSGTKKPNYLYKLNKARKITEDYEDEANMVDLYDLIKNIKNEFPEVISNNDLTSLENSINQSILLNIKTPEHLKGKGLSIYFPLHNICEYPHFLEKYFNNTHYFSKNYRENIYNYVLMNDEIKCKNVILKPNN</sequence>
<dbReference type="PANTHER" id="PTHR37835:SF1">
    <property type="entry name" value="ALPHA-CLOSTRIPAIN"/>
    <property type="match status" value="1"/>
</dbReference>
<accession>A0A1N6MVN2</accession>
<dbReference type="PANTHER" id="PTHR37835">
    <property type="entry name" value="ALPHA-CLOSTRIPAIN"/>
    <property type="match status" value="1"/>
</dbReference>
<keyword evidence="1" id="KW-0732">Signal</keyword>
<reference evidence="3" key="2">
    <citation type="submission" date="2016-12" db="EMBL/GenBank/DDBJ databases">
        <authorList>
            <person name="Song W.-J."/>
            <person name="Kurnit D.M."/>
        </authorList>
    </citation>
    <scope>NUCLEOTIDE SEQUENCE [LARGE SCALE GENOMIC DNA]</scope>
    <source>
        <strain evidence="3">HGB1681</strain>
    </source>
</reference>
<evidence type="ECO:0000313" key="3">
    <source>
        <dbReference type="EMBL" id="SIP72953.1"/>
    </source>
</evidence>
<dbReference type="InterPro" id="IPR005077">
    <property type="entry name" value="Peptidase_C11"/>
</dbReference>
<name>A0A1N6MVN2_9GAMM</name>
<proteinExistence type="predicted"/>
<evidence type="ECO:0000256" key="1">
    <source>
        <dbReference type="SAM" id="SignalP"/>
    </source>
</evidence>
<evidence type="ECO:0000313" key="2">
    <source>
        <dbReference type="EMBL" id="PHM37562.1"/>
    </source>
</evidence>
<reference evidence="4" key="1">
    <citation type="submission" date="2016-12" db="EMBL/GenBank/DDBJ databases">
        <authorList>
            <person name="Gaudriault S."/>
        </authorList>
    </citation>
    <scope>NUCLEOTIDE SEQUENCE [LARGE SCALE GENOMIC DNA]</scope>
    <source>
        <strain evidence="4">HGB1681 (deposited as PTA-6826 in the American Type Culture Collection)</strain>
    </source>
</reference>
<keyword evidence="5" id="KW-1185">Reference proteome</keyword>
<gene>
    <name evidence="2" type="ORF">Xinn_00947</name>
    <name evidence="3" type="ORF">XIS1_1700004</name>
</gene>
<dbReference type="Proteomes" id="UP000196435">
    <property type="component" value="Unassembled WGS sequence"/>
</dbReference>
<dbReference type="AlphaFoldDB" id="A0A1N6MVN2"/>
<evidence type="ECO:0000313" key="5">
    <source>
        <dbReference type="Proteomes" id="UP000224871"/>
    </source>
</evidence>
<evidence type="ECO:0000313" key="4">
    <source>
        <dbReference type="Proteomes" id="UP000196435"/>
    </source>
</evidence>
<reference evidence="2 5" key="3">
    <citation type="journal article" date="2017" name="Nat. Microbiol.">
        <title>Natural product diversity associated with the nematode symbionts Photorhabdus and Xenorhabdus.</title>
        <authorList>
            <person name="Tobias N.J."/>
            <person name="Wolff H."/>
            <person name="Djahanschiri B."/>
            <person name="Grundmann F."/>
            <person name="Kronenwerth M."/>
            <person name="Shi Y.M."/>
            <person name="Simonyi S."/>
            <person name="Grun P."/>
            <person name="Shapiro-Ilan D."/>
            <person name="Pidot S.J."/>
            <person name="Stinear T.P."/>
            <person name="Ebersberger I."/>
            <person name="Bode H.B."/>
        </authorList>
    </citation>
    <scope>NUCLEOTIDE SEQUENCE [LARGE SCALE GENOMIC DNA]</scope>
    <source>
        <strain evidence="2 5">DSM 16336</strain>
    </source>
</reference>